<dbReference type="Proteomes" id="UP000076798">
    <property type="component" value="Unassembled WGS sequence"/>
</dbReference>
<feature type="signal peptide" evidence="2">
    <location>
        <begin position="1"/>
        <end position="19"/>
    </location>
</feature>
<sequence>MQSFLNILALLFLAVVAKADPGPTSPDSTSVFNQGSTCTIQWTPDTSGVWKIMNIELMTGDNFHMIHLSTVASNLDGTNPNNDTFSYPCLPVTPNSAIYFYQFSSPYSPDLLWTTRFTLAGPNGETTPPPNATQPTTNAPIPWGVGALQDPSLAVAPPAAPNSLNSTANGTATGSPTGSAAPSGSANSTFSSGLPTVTPSPTGANSSTPSGFTTSAASPNATSSKSANGTSSSTSSTTSSSSTSGAKALIVTSSVAMLVTVPLMTLTFLL</sequence>
<dbReference type="STRING" id="1314776.A0A166GJ35"/>
<dbReference type="InterPro" id="IPR052982">
    <property type="entry name" value="SRP1/TIP1-like"/>
</dbReference>
<dbReference type="PANTHER" id="PTHR40633">
    <property type="entry name" value="MATRIX PROTEIN, PUTATIVE (AFU_ORTHOLOGUE AFUA_8G05410)-RELATED"/>
    <property type="match status" value="1"/>
</dbReference>
<reference evidence="3 4" key="1">
    <citation type="journal article" date="2016" name="Mol. Biol. Evol.">
        <title>Comparative Genomics of Early-Diverging Mushroom-Forming Fungi Provides Insights into the Origins of Lignocellulose Decay Capabilities.</title>
        <authorList>
            <person name="Nagy L.G."/>
            <person name="Riley R."/>
            <person name="Tritt A."/>
            <person name="Adam C."/>
            <person name="Daum C."/>
            <person name="Floudas D."/>
            <person name="Sun H."/>
            <person name="Yadav J.S."/>
            <person name="Pangilinan J."/>
            <person name="Larsson K.H."/>
            <person name="Matsuura K."/>
            <person name="Barry K."/>
            <person name="Labutti K."/>
            <person name="Kuo R."/>
            <person name="Ohm R.A."/>
            <person name="Bhattacharya S.S."/>
            <person name="Shirouzu T."/>
            <person name="Yoshinaga Y."/>
            <person name="Martin F.M."/>
            <person name="Grigoriev I.V."/>
            <person name="Hibbett D.S."/>
        </authorList>
    </citation>
    <scope>NUCLEOTIDE SEQUENCE [LARGE SCALE GENOMIC DNA]</scope>
    <source>
        <strain evidence="3 4">HHB10207 ss-3</strain>
    </source>
</reference>
<proteinExistence type="predicted"/>
<organism evidence="3 4">
    <name type="scientific">Sistotremastrum suecicum HHB10207 ss-3</name>
    <dbReference type="NCBI Taxonomy" id="1314776"/>
    <lineage>
        <taxon>Eukaryota</taxon>
        <taxon>Fungi</taxon>
        <taxon>Dikarya</taxon>
        <taxon>Basidiomycota</taxon>
        <taxon>Agaricomycotina</taxon>
        <taxon>Agaricomycetes</taxon>
        <taxon>Sistotremastrales</taxon>
        <taxon>Sistotremastraceae</taxon>
        <taxon>Sistotremastrum</taxon>
    </lineage>
</organism>
<name>A0A166GJ35_9AGAM</name>
<feature type="compositionally biased region" description="Low complexity" evidence="1">
    <location>
        <begin position="166"/>
        <end position="189"/>
    </location>
</feature>
<keyword evidence="4" id="KW-1185">Reference proteome</keyword>
<feature type="compositionally biased region" description="Polar residues" evidence="1">
    <location>
        <begin position="190"/>
        <end position="212"/>
    </location>
</feature>
<evidence type="ECO:0000313" key="4">
    <source>
        <dbReference type="Proteomes" id="UP000076798"/>
    </source>
</evidence>
<dbReference type="OrthoDB" id="2432613at2759"/>
<keyword evidence="2" id="KW-0732">Signal</keyword>
<feature type="compositionally biased region" description="Low complexity" evidence="1">
    <location>
        <begin position="213"/>
        <end position="245"/>
    </location>
</feature>
<evidence type="ECO:0000256" key="2">
    <source>
        <dbReference type="SAM" id="SignalP"/>
    </source>
</evidence>
<dbReference type="PANTHER" id="PTHR40633:SF1">
    <property type="entry name" value="GPI ANCHORED SERINE-THREONINE RICH PROTEIN (AFU_ORTHOLOGUE AFUA_1G03630)"/>
    <property type="match status" value="1"/>
</dbReference>
<dbReference type="EMBL" id="KV428019">
    <property type="protein sequence ID" value="KZT41722.1"/>
    <property type="molecule type" value="Genomic_DNA"/>
</dbReference>
<feature type="region of interest" description="Disordered" evidence="1">
    <location>
        <begin position="119"/>
        <end position="245"/>
    </location>
</feature>
<gene>
    <name evidence="3" type="ORF">SISSUDRAFT_1117497</name>
</gene>
<protein>
    <recommendedName>
        <fullName evidence="5">Ser-Thr-rich glycosyl-phosphatidyl-inositol-anchored membrane family-domain-containing protein</fullName>
    </recommendedName>
</protein>
<accession>A0A166GJ35</accession>
<evidence type="ECO:0000256" key="1">
    <source>
        <dbReference type="SAM" id="MobiDB-lite"/>
    </source>
</evidence>
<dbReference type="AlphaFoldDB" id="A0A166GJ35"/>
<feature type="chain" id="PRO_5007873980" description="Ser-Thr-rich glycosyl-phosphatidyl-inositol-anchored membrane family-domain-containing protein" evidence="2">
    <location>
        <begin position="20"/>
        <end position="270"/>
    </location>
</feature>
<evidence type="ECO:0000313" key="3">
    <source>
        <dbReference type="EMBL" id="KZT41722.1"/>
    </source>
</evidence>
<evidence type="ECO:0008006" key="5">
    <source>
        <dbReference type="Google" id="ProtNLM"/>
    </source>
</evidence>